<dbReference type="EMBL" id="CP101989">
    <property type="protein sequence ID" value="UUI64808.1"/>
    <property type="molecule type" value="Genomic_DNA"/>
</dbReference>
<organism evidence="2 3">
    <name type="scientific">Cellulomonas wangsupingiae</name>
    <dbReference type="NCBI Taxonomy" id="2968085"/>
    <lineage>
        <taxon>Bacteria</taxon>
        <taxon>Bacillati</taxon>
        <taxon>Actinomycetota</taxon>
        <taxon>Actinomycetes</taxon>
        <taxon>Micrococcales</taxon>
        <taxon>Cellulomonadaceae</taxon>
        <taxon>Cellulomonas</taxon>
    </lineage>
</organism>
<sequence>MSRVVGDGWGRPRRAASGAREVALPSVDERARTTARRPPPVDGVRRLRIAPEHVVDVFVYVVVLDLAQQYAPQVITESFSMSLPAAIVPKLVLGAVLAVLAST</sequence>
<evidence type="ECO:0000313" key="2">
    <source>
        <dbReference type="EMBL" id="UUI64808.1"/>
    </source>
</evidence>
<name>A0ABY5K8S1_9CELL</name>
<keyword evidence="3" id="KW-1185">Reference proteome</keyword>
<accession>A0ABY5K8S1</accession>
<dbReference type="Proteomes" id="UP001317322">
    <property type="component" value="Chromosome"/>
</dbReference>
<gene>
    <name evidence="2" type="ORF">NP075_17105</name>
</gene>
<evidence type="ECO:0000313" key="3">
    <source>
        <dbReference type="Proteomes" id="UP001317322"/>
    </source>
</evidence>
<dbReference type="RefSeq" id="WP_227565901.1">
    <property type="nucleotide sequence ID" value="NZ_CP101989.1"/>
</dbReference>
<reference evidence="2 3" key="1">
    <citation type="submission" date="2022-07" db="EMBL/GenBank/DDBJ databases">
        <title>Novel species in genus cellulomonas.</title>
        <authorList>
            <person name="Ye L."/>
        </authorList>
    </citation>
    <scope>NUCLEOTIDE SEQUENCE [LARGE SCALE GENOMIC DNA]</scope>
    <source>
        <strain evidence="3">zg-Y908</strain>
    </source>
</reference>
<feature type="region of interest" description="Disordered" evidence="1">
    <location>
        <begin position="1"/>
        <end position="41"/>
    </location>
</feature>
<proteinExistence type="predicted"/>
<evidence type="ECO:0000256" key="1">
    <source>
        <dbReference type="SAM" id="MobiDB-lite"/>
    </source>
</evidence>
<protein>
    <submittedName>
        <fullName evidence="2">Uncharacterized protein</fullName>
    </submittedName>
</protein>